<dbReference type="EC" id="2.4.3.4" evidence="19"/>
<evidence type="ECO:0000256" key="16">
    <source>
        <dbReference type="ARBA" id="ARBA00023180"/>
    </source>
</evidence>
<evidence type="ECO:0000256" key="35">
    <source>
        <dbReference type="ARBA" id="ARBA00081228"/>
    </source>
</evidence>
<dbReference type="STRING" id="7998.ENSIPUP00000007158"/>
<dbReference type="Pfam" id="PF00777">
    <property type="entry name" value="Glyco_transf_29"/>
    <property type="match status" value="1"/>
</dbReference>
<feature type="binding site" evidence="38">
    <location>
        <position position="302"/>
    </location>
    <ligand>
        <name>substrate</name>
    </ligand>
</feature>
<comment type="catalytic activity">
    <reaction evidence="32">
        <text>a globoside GalGb4Cer + CMP-N-acetyl-beta-neuraminate = a globoside MSGG + CMP + H(+)</text>
        <dbReference type="Rhea" id="RHEA:65372"/>
        <dbReference type="ChEBI" id="CHEBI:15378"/>
        <dbReference type="ChEBI" id="CHEBI:57812"/>
        <dbReference type="ChEBI" id="CHEBI:60377"/>
        <dbReference type="ChEBI" id="CHEBI:140623"/>
        <dbReference type="ChEBI" id="CHEBI:140691"/>
    </reaction>
    <physiologicalReaction direction="left-to-right" evidence="32">
        <dbReference type="Rhea" id="RHEA:65373"/>
    </physiologicalReaction>
</comment>
<feature type="binding site" evidence="38">
    <location>
        <position position="91"/>
    </location>
    <ligand>
        <name>substrate</name>
    </ligand>
</feature>
<evidence type="ECO:0000256" key="29">
    <source>
        <dbReference type="ARBA" id="ARBA00043773"/>
    </source>
</evidence>
<evidence type="ECO:0000256" key="5">
    <source>
        <dbReference type="ARBA" id="ARBA00006003"/>
    </source>
</evidence>
<dbReference type="GO" id="GO:0005576">
    <property type="term" value="C:extracellular region"/>
    <property type="evidence" value="ECO:0007669"/>
    <property type="project" value="UniProtKB-SubCell"/>
</dbReference>
<evidence type="ECO:0000256" key="2">
    <source>
        <dbReference type="ARBA" id="ARBA00004613"/>
    </source>
</evidence>
<comment type="catalytic activity">
    <reaction evidence="29">
        <text>a ganglioside GM1 (d18:1(4E)) + CMP-N-acetyl-beta-neuraminate = a ganglioside GD1a (d18:1(4E)) + CMP + H(+)</text>
        <dbReference type="Rhea" id="RHEA:18021"/>
        <dbReference type="ChEBI" id="CHEBI:15378"/>
        <dbReference type="ChEBI" id="CHEBI:57812"/>
        <dbReference type="ChEBI" id="CHEBI:60377"/>
        <dbReference type="ChEBI" id="CHEBI:77709"/>
        <dbReference type="ChEBI" id="CHEBI:78445"/>
        <dbReference type="EC" id="2.4.3.2"/>
    </reaction>
    <physiologicalReaction direction="left-to-right" evidence="29">
        <dbReference type="Rhea" id="RHEA:18022"/>
    </physiologicalReaction>
</comment>
<comment type="catalytic activity">
    <reaction evidence="30">
        <text>a ganglioside GA1 + CMP-N-acetyl-beta-neuraminate = a ganglioside GM1b + CMP + H(+)</text>
        <dbReference type="Rhea" id="RHEA:48244"/>
        <dbReference type="ChEBI" id="CHEBI:15378"/>
        <dbReference type="ChEBI" id="CHEBI:57812"/>
        <dbReference type="ChEBI" id="CHEBI:60377"/>
        <dbReference type="ChEBI" id="CHEBI:88069"/>
        <dbReference type="ChEBI" id="CHEBI:90151"/>
    </reaction>
    <physiologicalReaction direction="left-to-right" evidence="30">
        <dbReference type="Rhea" id="RHEA:48245"/>
    </physiologicalReaction>
</comment>
<dbReference type="OrthoDB" id="10264956at2759"/>
<evidence type="ECO:0000256" key="18">
    <source>
        <dbReference type="ARBA" id="ARBA00039106"/>
    </source>
</evidence>
<evidence type="ECO:0000256" key="1">
    <source>
        <dbReference type="ARBA" id="ARBA00004447"/>
    </source>
</evidence>
<dbReference type="OMA" id="FAIHICD"/>
<dbReference type="Gene3D" id="3.90.1480.20">
    <property type="entry name" value="Glycosyl transferase family 29"/>
    <property type="match status" value="1"/>
</dbReference>
<evidence type="ECO:0000256" key="36">
    <source>
        <dbReference type="ARBA" id="ARBA00081332"/>
    </source>
</evidence>
<evidence type="ECO:0000256" key="34">
    <source>
        <dbReference type="ARBA" id="ARBA00072809"/>
    </source>
</evidence>
<feature type="chain" id="PRO_5013510648" description="CMP-N-acetylneuraminate-beta-galactosamide-alpha-2,3-sialyltransferase 1" evidence="40">
    <location>
        <begin position="28"/>
        <end position="326"/>
    </location>
</feature>
<dbReference type="GO" id="GO:0003836">
    <property type="term" value="F:beta-galactoside (CMP) alpha-2,3-sialyltransferase activity"/>
    <property type="evidence" value="ECO:0007669"/>
    <property type="project" value="UniProtKB-EC"/>
</dbReference>
<evidence type="ECO:0000256" key="17">
    <source>
        <dbReference type="ARBA" id="ARBA00036292"/>
    </source>
</evidence>
<reference evidence="42 43" key="2">
    <citation type="submission" date="2025-04" db="UniProtKB">
        <authorList>
            <consortium name="RefSeq"/>
        </authorList>
    </citation>
    <scope>IDENTIFICATION</scope>
    <source>
        <tissue evidence="42 43">Blood</tissue>
    </source>
</reference>
<keyword evidence="9" id="KW-0812">Transmembrane</keyword>
<comment type="catalytic activity">
    <reaction evidence="17">
        <text>a beta-D-galactosyl-(1-&gt;3)-N-acetyl-alpha-D-galactosaminyl derivative + CMP-N-acetyl-beta-neuraminate = an N-acetyl-alpha-neuraminyl-(2-&gt;3)-beta-D-galactosyl-(1-&gt;3)-N-acetyl-alpha-D-galactosaminyl derivative + CMP + H(+)</text>
        <dbReference type="Rhea" id="RHEA:21616"/>
        <dbReference type="ChEBI" id="CHEBI:15378"/>
        <dbReference type="ChEBI" id="CHEBI:57812"/>
        <dbReference type="ChEBI" id="CHEBI:60377"/>
        <dbReference type="ChEBI" id="CHEBI:133470"/>
        <dbReference type="ChEBI" id="CHEBI:139596"/>
        <dbReference type="EC" id="2.4.3.4"/>
    </reaction>
    <physiologicalReaction direction="left-to-right" evidence="17">
        <dbReference type="Rhea" id="RHEA:21617"/>
    </physiologicalReaction>
</comment>
<evidence type="ECO:0000256" key="30">
    <source>
        <dbReference type="ARBA" id="ARBA00043816"/>
    </source>
</evidence>
<accession>A0A2D0SDE0</accession>
<feature type="binding site" evidence="38">
    <location>
        <position position="252"/>
    </location>
    <ligand>
        <name>substrate</name>
    </ligand>
</feature>
<evidence type="ECO:0000256" key="19">
    <source>
        <dbReference type="ARBA" id="ARBA00039107"/>
    </source>
</evidence>
<evidence type="ECO:0000313" key="45">
    <source>
        <dbReference type="RefSeq" id="XP_053541799.1"/>
    </source>
</evidence>
<keyword evidence="8" id="KW-0808">Transferase</keyword>
<dbReference type="InterPro" id="IPR051757">
    <property type="entry name" value="Beta-gal_alpha2-3_sialyltrans"/>
</dbReference>
<dbReference type="GO" id="GO:0097503">
    <property type="term" value="P:sialylation"/>
    <property type="evidence" value="ECO:0007669"/>
    <property type="project" value="TreeGrafter"/>
</dbReference>
<evidence type="ECO:0000256" key="22">
    <source>
        <dbReference type="ARBA" id="ARBA00041997"/>
    </source>
</evidence>
<dbReference type="AlphaFoldDB" id="A0A2D0SDE0"/>
<evidence type="ECO:0000256" key="39">
    <source>
        <dbReference type="PIRSR" id="PIRSR005557-2"/>
    </source>
</evidence>
<keyword evidence="11" id="KW-1133">Transmembrane helix</keyword>
<comment type="similarity">
    <text evidence="5">Belongs to the glycosyltransferase 29 family.</text>
</comment>
<evidence type="ECO:0000256" key="21">
    <source>
        <dbReference type="ARBA" id="ARBA00041507"/>
    </source>
</evidence>
<keyword evidence="41" id="KW-1185">Reference proteome</keyword>
<evidence type="ECO:0000256" key="20">
    <source>
        <dbReference type="ARBA" id="ARBA00040101"/>
    </source>
</evidence>
<evidence type="ECO:0000256" key="15">
    <source>
        <dbReference type="ARBA" id="ARBA00023157"/>
    </source>
</evidence>
<evidence type="ECO:0000256" key="28">
    <source>
        <dbReference type="ARBA" id="ARBA00043673"/>
    </source>
</evidence>
<keyword evidence="7" id="KW-0328">Glycosyltransferase</keyword>
<name>A0A2D0SDE0_ICTPU</name>
<evidence type="ECO:0000256" key="7">
    <source>
        <dbReference type="ARBA" id="ARBA00022676"/>
    </source>
</evidence>
<keyword evidence="13" id="KW-0443">Lipid metabolism</keyword>
<feature type="binding site" evidence="38">
    <location>
        <position position="285"/>
    </location>
    <ligand>
        <name>substrate</name>
    </ligand>
</feature>
<comment type="pathway">
    <text evidence="4">Glycolipid biosynthesis.</text>
</comment>
<keyword evidence="16" id="KW-0325">Glycoprotein</keyword>
<sequence length="326" mass="37264">MIYMASRKLRALMVILCLVSLVTFLLSDPSFPFSPFQNSIQGPCGCRPCIWDPEEVDPWFSERFNQSIHPLLSSSNSNLSEETYKWWLWLQAETNPSNLTTVIDRLFQVVPGEQHYMDAGASRCRSCSVVGNSGNLLSSHYGELIDSSDFVFRINLAMTQGFERDVGSKTTHHVMYPESAMDLQNSSTSLLLIPFKILDLEWLASALTSGHIDYTYMPVSPRIQANRHKVLVYNPSFMKYVYEVWLENHGRYPSTGFLSLMFALHICDQVNVFGFGADQAGNWHHYWEENLYSDAFKETGVHDADFEYNITQTLAQKGKIRMYKGV</sequence>
<protein>
    <recommendedName>
        <fullName evidence="20">CMP-N-acetylneuraminate-beta-galactosamide-alpha-2,3-sialyltransferase 1</fullName>
        <ecNumber evidence="18">2.4.3.2</ecNumber>
        <ecNumber evidence="19">2.4.3.4</ecNumber>
    </recommendedName>
    <alternativeName>
        <fullName evidence="34">CMP-N-acetylneuraminate-beta-galactosamide-alpha-2,3-sialyltransferase 2</fullName>
    </alternativeName>
    <alternativeName>
        <fullName evidence="27">Gal-NAc6S</fullName>
    </alternativeName>
    <alternativeName>
        <fullName evidence="24">Gal-beta-1,3-GalNAc-alpha-2,3-sialyltransferase</fullName>
    </alternativeName>
    <alternativeName>
        <fullName evidence="26">Monosialoganglioside sialyltransferase</fullName>
    </alternativeName>
    <alternativeName>
        <fullName evidence="22">ST3Gal I</fullName>
    </alternativeName>
    <alternativeName>
        <fullName evidence="35">ST3Gal II</fullName>
    </alternativeName>
    <alternativeName>
        <fullName evidence="23">ST3GalA.1</fullName>
    </alternativeName>
    <alternativeName>
        <fullName evidence="36">ST3GalA.2</fullName>
    </alternativeName>
    <alternativeName>
        <fullName evidence="21">ST3O</fullName>
    </alternativeName>
    <alternativeName>
        <fullName evidence="25">Sialyltransferase 4A</fullName>
    </alternativeName>
    <alternativeName>
        <fullName evidence="37">Sialyltransferase 4B</fullName>
    </alternativeName>
</protein>
<feature type="binding site" evidence="38">
    <location>
        <position position="276"/>
    </location>
    <ligand>
        <name>substrate</name>
    </ligand>
</feature>
<dbReference type="RefSeq" id="XP_017340743.1">
    <property type="nucleotide sequence ID" value="XM_017485254.3"/>
</dbReference>
<evidence type="ECO:0000256" key="37">
    <source>
        <dbReference type="ARBA" id="ARBA00082805"/>
    </source>
</evidence>
<dbReference type="KEGG" id="ipu:108274832"/>
<comment type="catalytic activity">
    <reaction evidence="28">
        <text>a ganglioside GA1 (d18:1(4E)) + CMP-N-acetyl-beta-neuraminate = a ganglioside GM1b (d18:1(4E)) + CMP + H(+)</text>
        <dbReference type="Rhea" id="RHEA:47560"/>
        <dbReference type="ChEBI" id="CHEBI:15378"/>
        <dbReference type="ChEBI" id="CHEBI:27938"/>
        <dbReference type="ChEBI" id="CHEBI:57812"/>
        <dbReference type="ChEBI" id="CHEBI:60377"/>
        <dbReference type="ChEBI" id="CHEBI:78568"/>
    </reaction>
    <physiologicalReaction direction="left-to-right" evidence="28">
        <dbReference type="Rhea" id="RHEA:47561"/>
    </physiologicalReaction>
</comment>
<comment type="catalytic activity">
    <reaction evidence="31">
        <text>ganglioside GM1 (d18:1(4E)/18:0) + CMP-N-acetyl-beta-neuraminate = ganglioside GD1a (18:1(4E)/18:0) + CMP + H(+)</text>
        <dbReference type="Rhea" id="RHEA:48248"/>
        <dbReference type="ChEBI" id="CHEBI:15378"/>
        <dbReference type="ChEBI" id="CHEBI:57812"/>
        <dbReference type="ChEBI" id="CHEBI:60377"/>
        <dbReference type="ChEBI" id="CHEBI:73110"/>
        <dbReference type="ChEBI" id="CHEBI:90153"/>
    </reaction>
    <physiologicalReaction direction="left-to-right" evidence="31">
        <dbReference type="Rhea" id="RHEA:48249"/>
    </physiologicalReaction>
</comment>
<evidence type="ECO:0000256" key="12">
    <source>
        <dbReference type="ARBA" id="ARBA00023034"/>
    </source>
</evidence>
<evidence type="ECO:0000256" key="24">
    <source>
        <dbReference type="ARBA" id="ARBA00042448"/>
    </source>
</evidence>
<evidence type="ECO:0000256" key="40">
    <source>
        <dbReference type="SAM" id="SignalP"/>
    </source>
</evidence>
<keyword evidence="15" id="KW-1015">Disulfide bond</keyword>
<evidence type="ECO:0000256" key="26">
    <source>
        <dbReference type="ARBA" id="ARBA00042990"/>
    </source>
</evidence>
<dbReference type="RefSeq" id="XP_047016023.1">
    <property type="nucleotide sequence ID" value="XM_047160067.2"/>
</dbReference>
<dbReference type="PANTHER" id="PTHR46032">
    <property type="entry name" value="ALPHA-2,3-SIALYLTRANSFERASE ST3GAL I ISOFORM X1"/>
    <property type="match status" value="1"/>
</dbReference>
<evidence type="ECO:0000256" key="9">
    <source>
        <dbReference type="ARBA" id="ARBA00022692"/>
    </source>
</evidence>
<evidence type="ECO:0000256" key="32">
    <source>
        <dbReference type="ARBA" id="ARBA00052027"/>
    </source>
</evidence>
<evidence type="ECO:0000313" key="43">
    <source>
        <dbReference type="RefSeq" id="XP_017340743.1"/>
    </source>
</evidence>
<proteinExistence type="inferred from homology"/>
<dbReference type="RefSeq" id="XP_053541799.1">
    <property type="nucleotide sequence ID" value="XM_053685824.1"/>
</dbReference>
<evidence type="ECO:0000256" key="10">
    <source>
        <dbReference type="ARBA" id="ARBA00022968"/>
    </source>
</evidence>
<evidence type="ECO:0000256" key="11">
    <source>
        <dbReference type="ARBA" id="ARBA00022989"/>
    </source>
</evidence>
<dbReference type="InterPro" id="IPR001675">
    <property type="entry name" value="Glyco_trans_29"/>
</dbReference>
<evidence type="ECO:0000256" key="23">
    <source>
        <dbReference type="ARBA" id="ARBA00042022"/>
    </source>
</evidence>
<dbReference type="RefSeq" id="XP_053541800.1">
    <property type="nucleotide sequence ID" value="XM_053685825.1"/>
</dbReference>
<evidence type="ECO:0000313" key="44">
    <source>
        <dbReference type="RefSeq" id="XP_047016023.1"/>
    </source>
</evidence>
<comment type="pathway">
    <text evidence="3">Protein modification; protein glycosylation.</text>
</comment>
<comment type="subcellular location">
    <subcellularLocation>
        <location evidence="1">Golgi apparatus</location>
        <location evidence="1">Golgi stack membrane</location>
        <topology evidence="1">Single-pass type II membrane protein</topology>
    </subcellularLocation>
    <subcellularLocation>
        <location evidence="2">Secreted</location>
    </subcellularLocation>
</comment>
<feature type="binding site" evidence="38">
    <location>
        <position position="256"/>
    </location>
    <ligand>
        <name>substrate</name>
    </ligand>
</feature>
<feature type="binding site" evidence="38">
    <location>
        <position position="132"/>
    </location>
    <ligand>
        <name>substrate</name>
    </ligand>
</feature>
<evidence type="ECO:0000256" key="31">
    <source>
        <dbReference type="ARBA" id="ARBA00047509"/>
    </source>
</evidence>
<evidence type="ECO:0000256" key="27">
    <source>
        <dbReference type="ARBA" id="ARBA00042991"/>
    </source>
</evidence>
<evidence type="ECO:0000313" key="46">
    <source>
        <dbReference type="RefSeq" id="XP_053541800.1"/>
    </source>
</evidence>
<dbReference type="GO" id="GO:0006629">
    <property type="term" value="P:lipid metabolic process"/>
    <property type="evidence" value="ECO:0007669"/>
    <property type="project" value="UniProtKB-KW"/>
</dbReference>
<feature type="binding site" evidence="38">
    <location>
        <position position="155"/>
    </location>
    <ligand>
        <name>substrate</name>
    </ligand>
</feature>
<evidence type="ECO:0000256" key="8">
    <source>
        <dbReference type="ARBA" id="ARBA00022679"/>
    </source>
</evidence>
<dbReference type="InterPro" id="IPR038578">
    <property type="entry name" value="GT29-like_sf"/>
</dbReference>
<evidence type="ECO:0000313" key="41">
    <source>
        <dbReference type="Proteomes" id="UP000221080"/>
    </source>
</evidence>
<evidence type="ECO:0000256" key="33">
    <source>
        <dbReference type="ARBA" id="ARBA00062545"/>
    </source>
</evidence>
<reference evidence="41" key="1">
    <citation type="journal article" date="2016" name="Nat. Commun.">
        <title>The channel catfish genome sequence provides insights into the evolution of scale formation in teleosts.</title>
        <authorList>
            <person name="Liu Z."/>
            <person name="Liu S."/>
            <person name="Yao J."/>
            <person name="Bao L."/>
            <person name="Zhang J."/>
            <person name="Li Y."/>
            <person name="Jiang C."/>
            <person name="Sun L."/>
            <person name="Wang R."/>
            <person name="Zhang Y."/>
            <person name="Zhou T."/>
            <person name="Zeng Q."/>
            <person name="Fu Q."/>
            <person name="Gao S."/>
            <person name="Li N."/>
            <person name="Koren S."/>
            <person name="Jiang Y."/>
            <person name="Zimin A."/>
            <person name="Xu P."/>
            <person name="Phillippy A.M."/>
            <person name="Geng X."/>
            <person name="Song L."/>
            <person name="Sun F."/>
            <person name="Li C."/>
            <person name="Wang X."/>
            <person name="Chen A."/>
            <person name="Jin Y."/>
            <person name="Yuan Z."/>
            <person name="Yang Y."/>
            <person name="Tan S."/>
            <person name="Peatman E."/>
            <person name="Lu J."/>
            <person name="Qin Z."/>
            <person name="Dunham R."/>
            <person name="Li Z."/>
            <person name="Sonstegard T."/>
            <person name="Feng J."/>
            <person name="Danzmann R.G."/>
            <person name="Schroeder S."/>
            <person name="Scheffler B."/>
            <person name="Duke M.V."/>
            <person name="Ballard L."/>
            <person name="Kucuktas H."/>
            <person name="Kaltenboeck L."/>
            <person name="Liu H."/>
            <person name="Armbruster J."/>
            <person name="Xie Y."/>
            <person name="Kirby M.L."/>
            <person name="Tian Y."/>
            <person name="Flanagan M.E."/>
            <person name="Mu W."/>
            <person name="Waldbieser G.C."/>
        </authorList>
    </citation>
    <scope>NUCLEOTIDE SEQUENCE [LARGE SCALE GENOMIC DNA]</scope>
    <source>
        <strain evidence="41">SDA103</strain>
    </source>
</reference>
<keyword evidence="6" id="KW-0964">Secreted</keyword>
<dbReference type="PANTHER" id="PTHR46032:SF6">
    <property type="entry name" value="CMP-N-ACETYLNEURAMINATE-BETA-GALACTOSAMIDE-ALPHA-2,3-SIALYLTRANSFERASE 1"/>
    <property type="match status" value="1"/>
</dbReference>
<dbReference type="GO" id="GO:0032580">
    <property type="term" value="C:Golgi cisterna membrane"/>
    <property type="evidence" value="ECO:0007669"/>
    <property type="project" value="UniProtKB-SubCell"/>
</dbReference>
<evidence type="ECO:0000256" key="3">
    <source>
        <dbReference type="ARBA" id="ARBA00004922"/>
    </source>
</evidence>
<evidence type="ECO:0000256" key="13">
    <source>
        <dbReference type="ARBA" id="ARBA00023098"/>
    </source>
</evidence>
<keyword evidence="14" id="KW-0472">Membrane</keyword>
<dbReference type="GO" id="GO:0047288">
    <property type="term" value="F:beta-D-galactosyl-(1-&gt;3)-N-acetyl-beta-D-galactosaminide alpha-2,3- sialyltransferase"/>
    <property type="evidence" value="ECO:0007669"/>
    <property type="project" value="UniProtKB-EC"/>
</dbReference>
<evidence type="ECO:0000256" key="25">
    <source>
        <dbReference type="ARBA" id="ARBA00042682"/>
    </source>
</evidence>
<dbReference type="EC" id="2.4.3.2" evidence="18"/>
<dbReference type="FunFam" id="3.90.1480.20:FF:000002">
    <property type="entry name" value="CMP-N-acetylneuraminate-beta-galactosamide- alpha-2,3-sialyltransferase 2"/>
    <property type="match status" value="1"/>
</dbReference>
<organism evidence="41 42">
    <name type="scientific">Ictalurus punctatus</name>
    <name type="common">Channel catfish</name>
    <name type="synonym">Silurus punctatus</name>
    <dbReference type="NCBI Taxonomy" id="7998"/>
    <lineage>
        <taxon>Eukaryota</taxon>
        <taxon>Metazoa</taxon>
        <taxon>Chordata</taxon>
        <taxon>Craniata</taxon>
        <taxon>Vertebrata</taxon>
        <taxon>Euteleostomi</taxon>
        <taxon>Actinopterygii</taxon>
        <taxon>Neopterygii</taxon>
        <taxon>Teleostei</taxon>
        <taxon>Ostariophysi</taxon>
        <taxon>Siluriformes</taxon>
        <taxon>Ictaluridae</taxon>
        <taxon>Ictalurus</taxon>
    </lineage>
</organism>
<keyword evidence="40" id="KW-0732">Signal</keyword>
<dbReference type="PIRSF" id="PIRSF005557">
    <property type="entry name" value="Sialyl_trans"/>
    <property type="match status" value="1"/>
</dbReference>
<evidence type="ECO:0000256" key="6">
    <source>
        <dbReference type="ARBA" id="ARBA00022525"/>
    </source>
</evidence>
<keyword evidence="12" id="KW-0333">Golgi apparatus</keyword>
<evidence type="ECO:0000256" key="14">
    <source>
        <dbReference type="ARBA" id="ARBA00023136"/>
    </source>
</evidence>
<dbReference type="GeneID" id="108274832"/>
<evidence type="ECO:0000313" key="42">
    <source>
        <dbReference type="RefSeq" id="XP_017340742.1"/>
    </source>
</evidence>
<feature type="signal peptide" evidence="40">
    <location>
        <begin position="1"/>
        <end position="27"/>
    </location>
</feature>
<evidence type="ECO:0000256" key="38">
    <source>
        <dbReference type="PIRSR" id="PIRSR005557-1"/>
    </source>
</evidence>
<dbReference type="Proteomes" id="UP000221080">
    <property type="component" value="Chromosome 14"/>
</dbReference>
<dbReference type="InterPro" id="IPR012163">
    <property type="entry name" value="Sialyl_trans"/>
</dbReference>
<feature type="disulfide bond" evidence="39">
    <location>
        <begin position="127"/>
        <end position="267"/>
    </location>
</feature>
<gene>
    <name evidence="42 43 44 45 46" type="primary">LOC108274832</name>
</gene>
<keyword evidence="10" id="KW-0735">Signal-anchor</keyword>
<comment type="subunit">
    <text evidence="33">Homodimer; disulfide-linked. Homodimer formation occurs in the endoplasmic reticulum.</text>
</comment>
<evidence type="ECO:0000256" key="4">
    <source>
        <dbReference type="ARBA" id="ARBA00004934"/>
    </source>
</evidence>
<feature type="binding site" evidence="38">
    <location>
        <position position="216"/>
    </location>
    <ligand>
        <name>substrate</name>
    </ligand>
</feature>
<dbReference type="CDD" id="cd23966">
    <property type="entry name" value="GT29_ST3GAL1_2"/>
    <property type="match status" value="1"/>
</dbReference>
<dbReference type="RefSeq" id="XP_017340742.1">
    <property type="nucleotide sequence ID" value="XM_017485253.3"/>
</dbReference>